<dbReference type="OrthoDB" id="10662343at2759"/>
<keyword evidence="2" id="KW-1185">Reference proteome</keyword>
<evidence type="ECO:0000313" key="2">
    <source>
        <dbReference type="Proteomes" id="UP000015241"/>
    </source>
</evidence>
<organism evidence="1 2">
    <name type="scientific">Fomitopsis schrenkii</name>
    <name type="common">Brown rot fungus</name>
    <dbReference type="NCBI Taxonomy" id="2126942"/>
    <lineage>
        <taxon>Eukaryota</taxon>
        <taxon>Fungi</taxon>
        <taxon>Dikarya</taxon>
        <taxon>Basidiomycota</taxon>
        <taxon>Agaricomycotina</taxon>
        <taxon>Agaricomycetes</taxon>
        <taxon>Polyporales</taxon>
        <taxon>Fomitopsis</taxon>
    </lineage>
</organism>
<proteinExistence type="predicted"/>
<dbReference type="Proteomes" id="UP000015241">
    <property type="component" value="Unassembled WGS sequence"/>
</dbReference>
<gene>
    <name evidence="1" type="ORF">FOMPIDRAFT_1055069</name>
</gene>
<protein>
    <recommendedName>
        <fullName evidence="3">F-box domain-containing protein</fullName>
    </recommendedName>
</protein>
<evidence type="ECO:0008006" key="3">
    <source>
        <dbReference type="Google" id="ProtNLM"/>
    </source>
</evidence>
<reference evidence="1 2" key="1">
    <citation type="journal article" date="2012" name="Science">
        <title>The Paleozoic origin of enzymatic lignin decomposition reconstructed from 31 fungal genomes.</title>
        <authorList>
            <person name="Floudas D."/>
            <person name="Binder M."/>
            <person name="Riley R."/>
            <person name="Barry K."/>
            <person name="Blanchette R.A."/>
            <person name="Henrissat B."/>
            <person name="Martinez A.T."/>
            <person name="Otillar R."/>
            <person name="Spatafora J.W."/>
            <person name="Yadav J.S."/>
            <person name="Aerts A."/>
            <person name="Benoit I."/>
            <person name="Boyd A."/>
            <person name="Carlson A."/>
            <person name="Copeland A."/>
            <person name="Coutinho P.M."/>
            <person name="de Vries R.P."/>
            <person name="Ferreira P."/>
            <person name="Findley K."/>
            <person name="Foster B."/>
            <person name="Gaskell J."/>
            <person name="Glotzer D."/>
            <person name="Gorecki P."/>
            <person name="Heitman J."/>
            <person name="Hesse C."/>
            <person name="Hori C."/>
            <person name="Igarashi K."/>
            <person name="Jurgens J.A."/>
            <person name="Kallen N."/>
            <person name="Kersten P."/>
            <person name="Kohler A."/>
            <person name="Kuees U."/>
            <person name="Kumar T.K.A."/>
            <person name="Kuo A."/>
            <person name="LaButti K."/>
            <person name="Larrondo L.F."/>
            <person name="Lindquist E."/>
            <person name="Ling A."/>
            <person name="Lombard V."/>
            <person name="Lucas S."/>
            <person name="Lundell T."/>
            <person name="Martin R."/>
            <person name="McLaughlin D.J."/>
            <person name="Morgenstern I."/>
            <person name="Morin E."/>
            <person name="Murat C."/>
            <person name="Nagy L.G."/>
            <person name="Nolan M."/>
            <person name="Ohm R.A."/>
            <person name="Patyshakuliyeva A."/>
            <person name="Rokas A."/>
            <person name="Ruiz-Duenas F.J."/>
            <person name="Sabat G."/>
            <person name="Salamov A."/>
            <person name="Samejima M."/>
            <person name="Schmutz J."/>
            <person name="Slot J.C."/>
            <person name="St John F."/>
            <person name="Stenlid J."/>
            <person name="Sun H."/>
            <person name="Sun S."/>
            <person name="Syed K."/>
            <person name="Tsang A."/>
            <person name="Wiebenga A."/>
            <person name="Young D."/>
            <person name="Pisabarro A."/>
            <person name="Eastwood D.C."/>
            <person name="Martin F."/>
            <person name="Cullen D."/>
            <person name="Grigoriev I.V."/>
            <person name="Hibbett D.S."/>
        </authorList>
    </citation>
    <scope>NUCLEOTIDE SEQUENCE</scope>
    <source>
        <strain evidence="2">FP-58527</strain>
    </source>
</reference>
<dbReference type="InParanoid" id="S8EY01"/>
<name>S8EY01_FOMSC</name>
<dbReference type="EMBL" id="KE504232">
    <property type="protein sequence ID" value="EPS94460.1"/>
    <property type="molecule type" value="Genomic_DNA"/>
</dbReference>
<evidence type="ECO:0000313" key="1">
    <source>
        <dbReference type="EMBL" id="EPS94460.1"/>
    </source>
</evidence>
<accession>S8EY01</accession>
<dbReference type="AlphaFoldDB" id="S8EY01"/>
<dbReference type="HOGENOM" id="CLU_037872_0_0_1"/>
<sequence>MPRYGKIIFMLILSENASSPYVHTFPMLVPGSLCPNVGSLHIMNIDWAAQVTPHREFFAYLSFYVSIQELGLTQCCFRSIEQLNKLADSLPSLDTLRLHSIQLASGSDIQVGHIGSTGSRDFSSARRTSPRRLRLKESEIHADSTEGSTPMCAHRALLSFAAPGSPLVRLTLDVRYFSSLQVLERFLVAFPALSHLLLERDSTLFTSSRLPEPSPGACNDGGRKQTRMPALREIVVRYMHSALAAHLLVWISTIWPCNNVEELTVTIEDDPSSALQAIFTHVLCLSAATLKNISWNSLTTGEHFYIYDSLMPADEGRPIQEFVPPYEHIATLEILELRHTLHEVGVRLTLSQISEKLFGLLSQCTGTPRLQFLDIHYPLLADYASLLTYLQHVESGHHVQDPGLVAEFHDLLTKGVFIQLPVGSVTLTVALDESSGAGNAPTLITSILNILFAPWLKSGVMGLSVNESAFCEWDGLPFVRLLLLKSR</sequence>